<dbReference type="Proteomes" id="UP000024635">
    <property type="component" value="Unassembled WGS sequence"/>
</dbReference>
<keyword evidence="3" id="KW-1185">Reference proteome</keyword>
<protein>
    <submittedName>
        <fullName evidence="2">Uncharacterized protein</fullName>
    </submittedName>
</protein>
<evidence type="ECO:0000256" key="1">
    <source>
        <dbReference type="SAM" id="Phobius"/>
    </source>
</evidence>
<dbReference type="EMBL" id="JARK01001346">
    <property type="protein sequence ID" value="EYC26449.1"/>
    <property type="molecule type" value="Genomic_DNA"/>
</dbReference>
<keyword evidence="1" id="KW-0472">Membrane</keyword>
<organism evidence="2 3">
    <name type="scientific">Ancylostoma ceylanicum</name>
    <dbReference type="NCBI Taxonomy" id="53326"/>
    <lineage>
        <taxon>Eukaryota</taxon>
        <taxon>Metazoa</taxon>
        <taxon>Ecdysozoa</taxon>
        <taxon>Nematoda</taxon>
        <taxon>Chromadorea</taxon>
        <taxon>Rhabditida</taxon>
        <taxon>Rhabditina</taxon>
        <taxon>Rhabditomorpha</taxon>
        <taxon>Strongyloidea</taxon>
        <taxon>Ancylostomatidae</taxon>
        <taxon>Ancylostomatinae</taxon>
        <taxon>Ancylostoma</taxon>
    </lineage>
</organism>
<accession>A0A016VFN4</accession>
<keyword evidence="1" id="KW-0812">Transmembrane</keyword>
<feature type="transmembrane region" description="Helical" evidence="1">
    <location>
        <begin position="56"/>
        <end position="78"/>
    </location>
</feature>
<reference evidence="3" key="1">
    <citation type="journal article" date="2015" name="Nat. Genet.">
        <title>The genome and transcriptome of the zoonotic hookworm Ancylostoma ceylanicum identify infection-specific gene families.</title>
        <authorList>
            <person name="Schwarz E.M."/>
            <person name="Hu Y."/>
            <person name="Antoshechkin I."/>
            <person name="Miller M.M."/>
            <person name="Sternberg P.W."/>
            <person name="Aroian R.V."/>
        </authorList>
    </citation>
    <scope>NUCLEOTIDE SEQUENCE</scope>
    <source>
        <strain evidence="3">HY135</strain>
    </source>
</reference>
<gene>
    <name evidence="2" type="primary">Acey_s0010.g1160</name>
    <name evidence="2" type="ORF">Y032_0010g1160</name>
</gene>
<evidence type="ECO:0000313" key="3">
    <source>
        <dbReference type="Proteomes" id="UP000024635"/>
    </source>
</evidence>
<dbReference type="AlphaFoldDB" id="A0A016VFN4"/>
<name>A0A016VFN4_9BILA</name>
<evidence type="ECO:0000313" key="2">
    <source>
        <dbReference type="EMBL" id="EYC26449.1"/>
    </source>
</evidence>
<proteinExistence type="predicted"/>
<comment type="caution">
    <text evidence="2">The sequence shown here is derived from an EMBL/GenBank/DDBJ whole genome shotgun (WGS) entry which is preliminary data.</text>
</comment>
<sequence length="112" mass="13312">MIGVCPVQLKFSFWDIFCREGGEARRLRCVRYRLWGGAQTNEDELSWLIGSNQLQIRIWGLFDVLNMNFTFILFYIIILRSYNRPIDCSISISRDLMKLCKNESLFRMISIF</sequence>
<keyword evidence="1" id="KW-1133">Transmembrane helix</keyword>